<evidence type="ECO:0000313" key="11">
    <source>
        <dbReference type="Proteomes" id="UP000544110"/>
    </source>
</evidence>
<proteinExistence type="inferred from homology"/>
<feature type="chain" id="PRO_5039445673" evidence="8">
    <location>
        <begin position="20"/>
        <end position="259"/>
    </location>
</feature>
<evidence type="ECO:0000256" key="4">
    <source>
        <dbReference type="ARBA" id="ARBA00022801"/>
    </source>
</evidence>
<evidence type="ECO:0000256" key="7">
    <source>
        <dbReference type="PROSITE-ProRule" id="PRU01379"/>
    </source>
</evidence>
<evidence type="ECO:0000259" key="9">
    <source>
        <dbReference type="PROSITE" id="PS52035"/>
    </source>
</evidence>
<keyword evidence="5" id="KW-0862">Zinc</keyword>
<dbReference type="InterPro" id="IPR000834">
    <property type="entry name" value="Peptidase_M14"/>
</dbReference>
<dbReference type="RefSeq" id="WP_179518897.1">
    <property type="nucleotide sequence ID" value="NZ_JACCAC010000001.1"/>
</dbReference>
<dbReference type="GO" id="GO:0006508">
    <property type="term" value="P:proteolysis"/>
    <property type="evidence" value="ECO:0007669"/>
    <property type="project" value="UniProtKB-KW"/>
</dbReference>
<comment type="similarity">
    <text evidence="2 7">Belongs to the peptidase M14 family.</text>
</comment>
<accession>A0A7Y9UN02</accession>
<dbReference type="GO" id="GO:0005615">
    <property type="term" value="C:extracellular space"/>
    <property type="evidence" value="ECO:0007669"/>
    <property type="project" value="TreeGrafter"/>
</dbReference>
<keyword evidence="11" id="KW-1185">Reference proteome</keyword>
<dbReference type="EMBL" id="JACCAC010000001">
    <property type="protein sequence ID" value="NYG56682.1"/>
    <property type="molecule type" value="Genomic_DNA"/>
</dbReference>
<dbReference type="SUPFAM" id="SSF53187">
    <property type="entry name" value="Zn-dependent exopeptidases"/>
    <property type="match status" value="1"/>
</dbReference>
<dbReference type="Pfam" id="PF00246">
    <property type="entry name" value="Peptidase_M14"/>
    <property type="match status" value="1"/>
</dbReference>
<dbReference type="Proteomes" id="UP000544110">
    <property type="component" value="Unassembled WGS sequence"/>
</dbReference>
<dbReference type="PRINTS" id="PR00765">
    <property type="entry name" value="CRBOXYPTASEA"/>
</dbReference>
<dbReference type="GO" id="GO:0004181">
    <property type="term" value="F:metallocarboxypeptidase activity"/>
    <property type="evidence" value="ECO:0007669"/>
    <property type="project" value="InterPro"/>
</dbReference>
<keyword evidence="8" id="KW-0732">Signal</keyword>
<evidence type="ECO:0000256" key="2">
    <source>
        <dbReference type="ARBA" id="ARBA00005988"/>
    </source>
</evidence>
<keyword evidence="3" id="KW-0645">Protease</keyword>
<comment type="caution">
    <text evidence="7">Lacks conserved residue(s) required for the propagation of feature annotation.</text>
</comment>
<comment type="caution">
    <text evidence="10">The sequence shown here is derived from an EMBL/GenBank/DDBJ whole genome shotgun (WGS) entry which is preliminary data.</text>
</comment>
<dbReference type="AlphaFoldDB" id="A0A7Y9UN02"/>
<dbReference type="GO" id="GO:0008270">
    <property type="term" value="F:zinc ion binding"/>
    <property type="evidence" value="ECO:0007669"/>
    <property type="project" value="InterPro"/>
</dbReference>
<reference evidence="10 11" key="1">
    <citation type="submission" date="2020-07" db="EMBL/GenBank/DDBJ databases">
        <title>Sequencing the genomes of 1000 actinobacteria strains.</title>
        <authorList>
            <person name="Klenk H.-P."/>
        </authorList>
    </citation>
    <scope>NUCLEOTIDE SEQUENCE [LARGE SCALE GENOMIC DNA]</scope>
    <source>
        <strain evidence="10 11">DSM 24552</strain>
    </source>
</reference>
<dbReference type="PANTHER" id="PTHR11705:SF143">
    <property type="entry name" value="SLL0236 PROTEIN"/>
    <property type="match status" value="1"/>
</dbReference>
<feature type="signal peptide" evidence="8">
    <location>
        <begin position="1"/>
        <end position="19"/>
    </location>
</feature>
<dbReference type="PROSITE" id="PS52035">
    <property type="entry name" value="PEPTIDASE_M14"/>
    <property type="match status" value="1"/>
</dbReference>
<gene>
    <name evidence="10" type="ORF">BJ989_002986</name>
</gene>
<evidence type="ECO:0000256" key="6">
    <source>
        <dbReference type="ARBA" id="ARBA00023049"/>
    </source>
</evidence>
<keyword evidence="6" id="KW-0482">Metalloprotease</keyword>
<keyword evidence="4" id="KW-0378">Hydrolase</keyword>
<dbReference type="Gene3D" id="3.40.630.10">
    <property type="entry name" value="Zn peptidases"/>
    <property type="match status" value="1"/>
</dbReference>
<evidence type="ECO:0000256" key="5">
    <source>
        <dbReference type="ARBA" id="ARBA00022833"/>
    </source>
</evidence>
<name>A0A7Y9UN02_9ACTN</name>
<dbReference type="SMART" id="SM00631">
    <property type="entry name" value="Zn_pept"/>
    <property type="match status" value="1"/>
</dbReference>
<feature type="domain" description="Peptidase M14" evidence="9">
    <location>
        <begin position="29"/>
        <end position="259"/>
    </location>
</feature>
<evidence type="ECO:0000256" key="3">
    <source>
        <dbReference type="ARBA" id="ARBA00022670"/>
    </source>
</evidence>
<dbReference type="PANTHER" id="PTHR11705">
    <property type="entry name" value="PROTEASE FAMILY M14 CARBOXYPEPTIDASE A,B"/>
    <property type="match status" value="1"/>
</dbReference>
<comment type="cofactor">
    <cofactor evidence="1">
        <name>Zn(2+)</name>
        <dbReference type="ChEBI" id="CHEBI:29105"/>
    </cofactor>
</comment>
<evidence type="ECO:0000256" key="8">
    <source>
        <dbReference type="SAM" id="SignalP"/>
    </source>
</evidence>
<evidence type="ECO:0000256" key="1">
    <source>
        <dbReference type="ARBA" id="ARBA00001947"/>
    </source>
</evidence>
<protein>
    <submittedName>
        <fullName evidence="10">Murein tripeptide amidase MpaA</fullName>
    </submittedName>
</protein>
<organism evidence="10 11">
    <name type="scientific">Nocardioides perillae</name>
    <dbReference type="NCBI Taxonomy" id="1119534"/>
    <lineage>
        <taxon>Bacteria</taxon>
        <taxon>Bacillati</taxon>
        <taxon>Actinomycetota</taxon>
        <taxon>Actinomycetes</taxon>
        <taxon>Propionibacteriales</taxon>
        <taxon>Nocardioidaceae</taxon>
        <taxon>Nocardioides</taxon>
    </lineage>
</organism>
<evidence type="ECO:0000313" key="10">
    <source>
        <dbReference type="EMBL" id="NYG56682.1"/>
    </source>
</evidence>
<sequence length="259" mass="28140">MRRLGSVPALVATVALAVAGPTAPAGTAAPAPTAVAASYAVEPAARTVLERRVIGRSVRGRAIWAYRLGEPGAPRAVALATMHGDEPAPRAILRALRDGAPVRGVDLWVVPTYNPDGLARGTRTNARGVDLNRNFPQRWRDLDGRYESGPRPASEPETRAVMGFLDDVDPRWVVSFHQPLHGVDTDTKRPAFARRLATELRLPRKTFDCGGVCHGTMTMWFNARHRGAAVTVEYGRAPGRHRMRVEAPRQLLRALGGSR</sequence>